<feature type="transmembrane region" description="Helical" evidence="1">
    <location>
        <begin position="29"/>
        <end position="49"/>
    </location>
</feature>
<proteinExistence type="predicted"/>
<reference evidence="2" key="1">
    <citation type="submission" date="2018-05" db="EMBL/GenBank/DDBJ databases">
        <authorList>
            <person name="Lanie J.A."/>
            <person name="Ng W.-L."/>
            <person name="Kazmierczak K.M."/>
            <person name="Andrzejewski T.M."/>
            <person name="Davidsen T.M."/>
            <person name="Wayne K.J."/>
            <person name="Tettelin H."/>
            <person name="Glass J.I."/>
            <person name="Rusch D."/>
            <person name="Podicherti R."/>
            <person name="Tsui H.-C.T."/>
            <person name="Winkler M.E."/>
        </authorList>
    </citation>
    <scope>NUCLEOTIDE SEQUENCE</scope>
</reference>
<sequence>VAAAFVTWPALALILDAYDAAFPILEVEAARYVFAALGVTALVFLFLSWRAWSNRPRPEQVAVDVEKGNPELLDVLNCAVDLHRRKKGDYTFMESRVVNEAEKHVASIAWERGARPGGRFWGAVVMGLFAGGLLTAWSFERSPLQKTFDALSDEPGLSVFTSKTGEVDAKENPATHEYSRTTDVSVFADVTRAHRGEKKAFIEFEEDGATKLLEMMDTATLGRFEFVVPGLDKPFRYRIVTLSLEGER</sequence>
<keyword evidence="1" id="KW-0472">Membrane</keyword>
<protein>
    <submittedName>
        <fullName evidence="2">Uncharacterized protein</fullName>
    </submittedName>
</protein>
<feature type="non-terminal residue" evidence="2">
    <location>
        <position position="1"/>
    </location>
</feature>
<name>A0A383B1R0_9ZZZZ</name>
<keyword evidence="1" id="KW-1133">Transmembrane helix</keyword>
<keyword evidence="1" id="KW-0812">Transmembrane</keyword>
<feature type="transmembrane region" description="Helical" evidence="1">
    <location>
        <begin position="120"/>
        <end position="139"/>
    </location>
</feature>
<organism evidence="2">
    <name type="scientific">marine metagenome</name>
    <dbReference type="NCBI Taxonomy" id="408172"/>
    <lineage>
        <taxon>unclassified sequences</taxon>
        <taxon>metagenomes</taxon>
        <taxon>ecological metagenomes</taxon>
    </lineage>
</organism>
<evidence type="ECO:0000313" key="2">
    <source>
        <dbReference type="EMBL" id="SVE13719.1"/>
    </source>
</evidence>
<gene>
    <name evidence="2" type="ORF">METZ01_LOCUS466573</name>
</gene>
<dbReference type="AlphaFoldDB" id="A0A383B1R0"/>
<evidence type="ECO:0000256" key="1">
    <source>
        <dbReference type="SAM" id="Phobius"/>
    </source>
</evidence>
<feature type="non-terminal residue" evidence="2">
    <location>
        <position position="248"/>
    </location>
</feature>
<dbReference type="EMBL" id="UINC01196628">
    <property type="protein sequence ID" value="SVE13719.1"/>
    <property type="molecule type" value="Genomic_DNA"/>
</dbReference>
<accession>A0A383B1R0</accession>